<evidence type="ECO:0000313" key="7">
    <source>
        <dbReference type="Proteomes" id="UP000292445"/>
    </source>
</evidence>
<evidence type="ECO:0000256" key="1">
    <source>
        <dbReference type="ARBA" id="ARBA00001946"/>
    </source>
</evidence>
<dbReference type="PANTHER" id="PTHR43222">
    <property type="entry name" value="NUDIX HYDROLASE 23"/>
    <property type="match status" value="1"/>
</dbReference>
<dbReference type="PANTHER" id="PTHR43222:SF2">
    <property type="entry name" value="NUDIX HYDROLASE 23, CHLOROPLASTIC"/>
    <property type="match status" value="1"/>
</dbReference>
<dbReference type="InterPro" id="IPR015797">
    <property type="entry name" value="NUDIX_hydrolase-like_dom_sf"/>
</dbReference>
<dbReference type="InterPro" id="IPR020476">
    <property type="entry name" value="Nudix_hydrolase"/>
</dbReference>
<comment type="caution">
    <text evidence="6">The sequence shown here is derived from an EMBL/GenBank/DDBJ whole genome shotgun (WGS) entry which is preliminary data.</text>
</comment>
<evidence type="ECO:0000259" key="5">
    <source>
        <dbReference type="PROSITE" id="PS51462"/>
    </source>
</evidence>
<evidence type="ECO:0000313" key="6">
    <source>
        <dbReference type="EMBL" id="RZS80258.1"/>
    </source>
</evidence>
<dbReference type="Gene3D" id="3.90.79.10">
    <property type="entry name" value="Nucleoside Triphosphate Pyrophosphohydrolase"/>
    <property type="match status" value="1"/>
</dbReference>
<evidence type="ECO:0000256" key="3">
    <source>
        <dbReference type="ARBA" id="ARBA00022842"/>
    </source>
</evidence>
<dbReference type="PROSITE" id="PS51462">
    <property type="entry name" value="NUDIX"/>
    <property type="match status" value="1"/>
</dbReference>
<keyword evidence="2 4" id="KW-0378">Hydrolase</keyword>
<name>A0A4Q7NB97_9BURK</name>
<evidence type="ECO:0000256" key="2">
    <source>
        <dbReference type="ARBA" id="ARBA00022801"/>
    </source>
</evidence>
<dbReference type="Proteomes" id="UP000292445">
    <property type="component" value="Unassembled WGS sequence"/>
</dbReference>
<sequence>MTASARALTYFPAPRSQRYCSQCGNLLTRRIPDDDNRERDLCDHCGAIHYQNPRMVLGTIPVWEKQVLLCRRAIEPRHGYWTLPAGFMELGETTAQGAARETQEEAGARIEMGPLFAVLDIPHVDQVHIFYLARLTDVEFEPGPESLEARLFDEDEIPWDDLAFRSVSTALRLFFADRERGVFQIHSDTLLRGPEPVPAVSTPAP</sequence>
<feature type="domain" description="Nudix hydrolase" evidence="5">
    <location>
        <begin position="52"/>
        <end position="175"/>
    </location>
</feature>
<dbReference type="EMBL" id="SGXC01000002">
    <property type="protein sequence ID" value="RZS80258.1"/>
    <property type="molecule type" value="Genomic_DNA"/>
</dbReference>
<organism evidence="6 7">
    <name type="scientific">Pigmentiphaga kullae</name>
    <dbReference type="NCBI Taxonomy" id="151784"/>
    <lineage>
        <taxon>Bacteria</taxon>
        <taxon>Pseudomonadati</taxon>
        <taxon>Pseudomonadota</taxon>
        <taxon>Betaproteobacteria</taxon>
        <taxon>Burkholderiales</taxon>
        <taxon>Alcaligenaceae</taxon>
        <taxon>Pigmentiphaga</taxon>
    </lineage>
</organism>
<proteinExistence type="inferred from homology"/>
<gene>
    <name evidence="6" type="ORF">EV675_2854</name>
</gene>
<dbReference type="SUPFAM" id="SSF55811">
    <property type="entry name" value="Nudix"/>
    <property type="match status" value="1"/>
</dbReference>
<comment type="cofactor">
    <cofactor evidence="1">
        <name>Mg(2+)</name>
        <dbReference type="ChEBI" id="CHEBI:18420"/>
    </cofactor>
</comment>
<evidence type="ECO:0000256" key="4">
    <source>
        <dbReference type="RuleBase" id="RU003476"/>
    </source>
</evidence>
<dbReference type="Pfam" id="PF14803">
    <property type="entry name" value="Zn_ribbon_Nudix"/>
    <property type="match status" value="1"/>
</dbReference>
<dbReference type="InterPro" id="IPR020084">
    <property type="entry name" value="NUDIX_hydrolase_CS"/>
</dbReference>
<dbReference type="Pfam" id="PF00293">
    <property type="entry name" value="NUDIX"/>
    <property type="match status" value="1"/>
</dbReference>
<dbReference type="RefSeq" id="WP_130358039.1">
    <property type="nucleotide sequence ID" value="NZ_SGXC01000002.1"/>
</dbReference>
<dbReference type="Gene3D" id="2.20.70.10">
    <property type="match status" value="1"/>
</dbReference>
<protein>
    <submittedName>
        <fullName evidence="6">ADP-ribose pyrophosphatase YjhB (NUDIX family)</fullName>
    </submittedName>
</protein>
<dbReference type="PROSITE" id="PS00893">
    <property type="entry name" value="NUDIX_BOX"/>
    <property type="match status" value="1"/>
</dbReference>
<dbReference type="CDD" id="cd04511">
    <property type="entry name" value="NUDIX_Hydrolase"/>
    <property type="match status" value="1"/>
</dbReference>
<dbReference type="GO" id="GO:0016787">
    <property type="term" value="F:hydrolase activity"/>
    <property type="evidence" value="ECO:0007669"/>
    <property type="project" value="UniProtKB-KW"/>
</dbReference>
<dbReference type="AlphaFoldDB" id="A0A4Q7NB97"/>
<accession>A0A4Q7NB97</accession>
<dbReference type="InterPro" id="IPR029401">
    <property type="entry name" value="Nudix_N"/>
</dbReference>
<reference evidence="6 7" key="1">
    <citation type="submission" date="2019-02" db="EMBL/GenBank/DDBJ databases">
        <title>Genomic Encyclopedia of Type Strains, Phase IV (KMG-IV): sequencing the most valuable type-strain genomes for metagenomic binning, comparative biology and taxonomic classification.</title>
        <authorList>
            <person name="Goeker M."/>
        </authorList>
    </citation>
    <scope>NUCLEOTIDE SEQUENCE [LARGE SCALE GENOMIC DNA]</scope>
    <source>
        <strain evidence="6 7">K24</strain>
    </source>
</reference>
<dbReference type="PRINTS" id="PR00502">
    <property type="entry name" value="NUDIXFAMILY"/>
</dbReference>
<comment type="similarity">
    <text evidence="4">Belongs to the Nudix hydrolase family.</text>
</comment>
<keyword evidence="3" id="KW-0460">Magnesium</keyword>
<dbReference type="InterPro" id="IPR000086">
    <property type="entry name" value="NUDIX_hydrolase_dom"/>
</dbReference>
<keyword evidence="7" id="KW-1185">Reference proteome</keyword>
<dbReference type="OrthoDB" id="5417595at2"/>